<name>A0ABR2RXC8_9ROSI</name>
<comment type="caution">
    <text evidence="1">The sequence shown here is derived from an EMBL/GenBank/DDBJ whole genome shotgun (WGS) entry which is preliminary data.</text>
</comment>
<gene>
    <name evidence="1" type="ORF">V6N11_080085</name>
</gene>
<evidence type="ECO:0000313" key="2">
    <source>
        <dbReference type="Proteomes" id="UP001396334"/>
    </source>
</evidence>
<accession>A0ABR2RXC8</accession>
<dbReference type="EMBL" id="JBBPBN010000020">
    <property type="protein sequence ID" value="KAK9017608.1"/>
    <property type="molecule type" value="Genomic_DNA"/>
</dbReference>
<reference evidence="1 2" key="1">
    <citation type="journal article" date="2024" name="G3 (Bethesda)">
        <title>Genome assembly of Hibiscus sabdariffa L. provides insights into metabolisms of medicinal natural products.</title>
        <authorList>
            <person name="Kim T."/>
        </authorList>
    </citation>
    <scope>NUCLEOTIDE SEQUENCE [LARGE SCALE GENOMIC DNA]</scope>
    <source>
        <strain evidence="1">TK-2024</strain>
        <tissue evidence="1">Old leaves</tissue>
    </source>
</reference>
<keyword evidence="2" id="KW-1185">Reference proteome</keyword>
<dbReference type="Proteomes" id="UP001396334">
    <property type="component" value="Unassembled WGS sequence"/>
</dbReference>
<evidence type="ECO:0000313" key="1">
    <source>
        <dbReference type="EMBL" id="KAK9017608.1"/>
    </source>
</evidence>
<protein>
    <submittedName>
        <fullName evidence="1">Uncharacterized protein</fullName>
    </submittedName>
</protein>
<proteinExistence type="predicted"/>
<sequence length="170" mass="17788">MYISWHVTFNEHIFPFAASSCTTECPTTIPHVPSFPYGFSLLPTTEAPAATTPVTTSSVFLDDDISPATAVFPTGRTGAASPAAHDGHIVHTVHADTTFPDVHTDITSRSDHADTVLSDATTGPVASSPYLGSPPILVDSSPPTTSSVPVINPVATHTTLNHHSMITCTP</sequence>
<organism evidence="1 2">
    <name type="scientific">Hibiscus sabdariffa</name>
    <name type="common">roselle</name>
    <dbReference type="NCBI Taxonomy" id="183260"/>
    <lineage>
        <taxon>Eukaryota</taxon>
        <taxon>Viridiplantae</taxon>
        <taxon>Streptophyta</taxon>
        <taxon>Embryophyta</taxon>
        <taxon>Tracheophyta</taxon>
        <taxon>Spermatophyta</taxon>
        <taxon>Magnoliopsida</taxon>
        <taxon>eudicotyledons</taxon>
        <taxon>Gunneridae</taxon>
        <taxon>Pentapetalae</taxon>
        <taxon>rosids</taxon>
        <taxon>malvids</taxon>
        <taxon>Malvales</taxon>
        <taxon>Malvaceae</taxon>
        <taxon>Malvoideae</taxon>
        <taxon>Hibiscus</taxon>
    </lineage>
</organism>